<dbReference type="EMBL" id="RQGF01000011">
    <property type="protein sequence ID" value="TGL63805.1"/>
    <property type="molecule type" value="Genomic_DNA"/>
</dbReference>
<dbReference type="GO" id="GO:0008199">
    <property type="term" value="F:ferric iron binding"/>
    <property type="evidence" value="ECO:0007669"/>
    <property type="project" value="InterPro"/>
</dbReference>
<dbReference type="OrthoDB" id="9805815at2"/>
<evidence type="ECO:0000313" key="2">
    <source>
        <dbReference type="EMBL" id="TGL63805.1"/>
    </source>
</evidence>
<reference evidence="2" key="1">
    <citation type="journal article" date="2019" name="PLoS Negl. Trop. Dis.">
        <title>Revisiting the worldwide diversity of Leptospira species in the environment.</title>
        <authorList>
            <person name="Vincent A.T."/>
            <person name="Schiettekatte O."/>
            <person name="Bourhy P."/>
            <person name="Veyrier F.J."/>
            <person name="Picardeau M."/>
        </authorList>
    </citation>
    <scope>NUCLEOTIDE SEQUENCE [LARGE SCALE GENOMIC DNA]</scope>
    <source>
        <strain evidence="2">201702455</strain>
    </source>
</reference>
<dbReference type="SUPFAM" id="SSF49482">
    <property type="entry name" value="Aromatic compound dioxygenase"/>
    <property type="match status" value="1"/>
</dbReference>
<dbReference type="AlphaFoldDB" id="A0A4R9KD13"/>
<gene>
    <name evidence="2" type="ORF">EHQ64_04330</name>
</gene>
<dbReference type="GO" id="GO:0016702">
    <property type="term" value="F:oxidoreductase activity, acting on single donors with incorporation of molecular oxygen, incorporation of two atoms of oxygen"/>
    <property type="evidence" value="ECO:0007669"/>
    <property type="project" value="InterPro"/>
</dbReference>
<keyword evidence="2" id="KW-0560">Oxidoreductase</keyword>
<dbReference type="PANTHER" id="PTHR34315:SF1">
    <property type="entry name" value="INTRADIOL RING-CLEAVAGE DIOXYGENASES DOMAIN-CONTAINING PROTEIN-RELATED"/>
    <property type="match status" value="1"/>
</dbReference>
<dbReference type="RefSeq" id="WP_135648282.1">
    <property type="nucleotide sequence ID" value="NZ_RQGF01000011.1"/>
</dbReference>
<proteinExistence type="predicted"/>
<evidence type="ECO:0000259" key="1">
    <source>
        <dbReference type="Pfam" id="PF00775"/>
    </source>
</evidence>
<organism evidence="2 3">
    <name type="scientific">Leptospira sarikeiensis</name>
    <dbReference type="NCBI Taxonomy" id="2484943"/>
    <lineage>
        <taxon>Bacteria</taxon>
        <taxon>Pseudomonadati</taxon>
        <taxon>Spirochaetota</taxon>
        <taxon>Spirochaetia</taxon>
        <taxon>Leptospirales</taxon>
        <taxon>Leptospiraceae</taxon>
        <taxon>Leptospira</taxon>
    </lineage>
</organism>
<evidence type="ECO:0000313" key="3">
    <source>
        <dbReference type="Proteomes" id="UP000297762"/>
    </source>
</evidence>
<feature type="domain" description="Intradiol ring-cleavage dioxygenases" evidence="1">
    <location>
        <begin position="84"/>
        <end position="166"/>
    </location>
</feature>
<dbReference type="Gene3D" id="2.60.130.10">
    <property type="entry name" value="Aromatic compound dioxygenase"/>
    <property type="match status" value="1"/>
</dbReference>
<dbReference type="Proteomes" id="UP000297762">
    <property type="component" value="Unassembled WGS sequence"/>
</dbReference>
<sequence length="252" mass="26862">MKSLFVSGAIFSGLGTCNTDKNGSAADLGILGGVLMDTGSCNPDDVSVSSSICALIPEEVKGPYPLDLSSNSSYFRSDVTEGHVGTPLSLVLKIQNVNDNCNPIANARVDIWHCDKDGYYSGYKQTGYLGTKDYVGETFCRGIQLTDSSGIVRFTTIYPGWYPGRITHIHFQVYLNNGLVATSQIAFPEDITKIVYEGSLYSVHGQNTSVSGNCSDGIFKNSAKDLSLELCTIAEDTSSGGYIASLTVGIAN</sequence>
<dbReference type="PANTHER" id="PTHR34315">
    <property type="match status" value="1"/>
</dbReference>
<dbReference type="Pfam" id="PF00775">
    <property type="entry name" value="Dioxygenase_C"/>
    <property type="match status" value="1"/>
</dbReference>
<comment type="caution">
    <text evidence="2">The sequence shown here is derived from an EMBL/GenBank/DDBJ whole genome shotgun (WGS) entry which is preliminary data.</text>
</comment>
<dbReference type="InterPro" id="IPR000627">
    <property type="entry name" value="Intradiol_dOase_C"/>
</dbReference>
<keyword evidence="3" id="KW-1185">Reference proteome</keyword>
<dbReference type="InterPro" id="IPR015889">
    <property type="entry name" value="Intradiol_dOase_core"/>
</dbReference>
<accession>A0A4R9KD13</accession>
<name>A0A4R9KD13_9LEPT</name>
<protein>
    <submittedName>
        <fullName evidence="2">Protocatechuate dioxygenase</fullName>
    </submittedName>
</protein>
<keyword evidence="2" id="KW-0223">Dioxygenase</keyword>